<accession>A0A8A4ZDB8</accession>
<feature type="domain" description="VTT" evidence="2">
    <location>
        <begin position="19"/>
        <end position="134"/>
    </location>
</feature>
<reference evidence="3" key="1">
    <citation type="submission" date="2021-03" db="EMBL/GenBank/DDBJ databases">
        <title>Pengzhenrongella sicca gen. nov., sp. nov., a new member of suborder Micrococcineae isolated from High-Arctic tundra soil.</title>
        <authorList>
            <person name="Peng F."/>
        </authorList>
    </citation>
    <scope>NUCLEOTIDE SEQUENCE</scope>
    <source>
        <strain evidence="3">LRZ-2</strain>
    </source>
</reference>
<dbReference type="EMBL" id="CP071868">
    <property type="protein sequence ID" value="QTE28467.1"/>
    <property type="molecule type" value="Genomic_DNA"/>
</dbReference>
<organism evidence="3 4">
    <name type="scientific">Pengzhenrongella sicca</name>
    <dbReference type="NCBI Taxonomy" id="2819238"/>
    <lineage>
        <taxon>Bacteria</taxon>
        <taxon>Bacillati</taxon>
        <taxon>Actinomycetota</taxon>
        <taxon>Actinomycetes</taxon>
        <taxon>Micrococcales</taxon>
        <taxon>Pengzhenrongella</taxon>
    </lineage>
</organism>
<keyword evidence="1" id="KW-1133">Transmembrane helix</keyword>
<evidence type="ECO:0000259" key="2">
    <source>
        <dbReference type="Pfam" id="PF09335"/>
    </source>
</evidence>
<dbReference type="AlphaFoldDB" id="A0A8A4ZDB8"/>
<feature type="transmembrane region" description="Helical" evidence="1">
    <location>
        <begin position="15"/>
        <end position="36"/>
    </location>
</feature>
<evidence type="ECO:0000313" key="4">
    <source>
        <dbReference type="Proteomes" id="UP000663937"/>
    </source>
</evidence>
<gene>
    <name evidence="3" type="ORF">J4E96_13945</name>
</gene>
<keyword evidence="4" id="KW-1185">Reference proteome</keyword>
<proteinExistence type="predicted"/>
<evidence type="ECO:0000313" key="3">
    <source>
        <dbReference type="EMBL" id="QTE28467.1"/>
    </source>
</evidence>
<protein>
    <submittedName>
        <fullName evidence="3">VTT domain-containing protein</fullName>
    </submittedName>
</protein>
<sequence length="184" mass="19103">MNDVPAVLGLDRLTFPALVAALFVIVLLRAQATYWLGRAVRSSTVRLGRGHPPTGWWGRVVMAVERWSRSAGGRRALALVRRWGALAVTLSFFTVGVQTAVNAAAGLSRMPFARYLLAMAPGCLAWALIYATVGFAAFYGAVALAAGSPWALAGAAALLAAGVAALAVRRRRRVGSAADGGAAG</sequence>
<feature type="transmembrane region" description="Helical" evidence="1">
    <location>
        <begin position="150"/>
        <end position="168"/>
    </location>
</feature>
<dbReference type="KEGG" id="psic:J4E96_13945"/>
<feature type="transmembrane region" description="Helical" evidence="1">
    <location>
        <begin position="115"/>
        <end position="138"/>
    </location>
</feature>
<dbReference type="Proteomes" id="UP000663937">
    <property type="component" value="Chromosome"/>
</dbReference>
<dbReference type="InterPro" id="IPR032816">
    <property type="entry name" value="VTT_dom"/>
</dbReference>
<dbReference type="RefSeq" id="WP_227422702.1">
    <property type="nucleotide sequence ID" value="NZ_CP071868.1"/>
</dbReference>
<evidence type="ECO:0000256" key="1">
    <source>
        <dbReference type="SAM" id="Phobius"/>
    </source>
</evidence>
<keyword evidence="1" id="KW-0812">Transmembrane</keyword>
<dbReference type="Pfam" id="PF09335">
    <property type="entry name" value="VTT_dom"/>
    <property type="match status" value="1"/>
</dbReference>
<keyword evidence="1" id="KW-0472">Membrane</keyword>
<name>A0A8A4ZDB8_9MICO</name>